<dbReference type="Proteomes" id="UP000192911">
    <property type="component" value="Unassembled WGS sequence"/>
</dbReference>
<keyword evidence="1" id="KW-1133">Transmembrane helix</keyword>
<protein>
    <submittedName>
        <fullName evidence="3">MxaA protein</fullName>
    </submittedName>
</protein>
<dbReference type="PROSITE" id="PS51257">
    <property type="entry name" value="PROKAR_LIPOPROTEIN"/>
    <property type="match status" value="1"/>
</dbReference>
<keyword evidence="4" id="KW-1185">Reference proteome</keyword>
<accession>A0A1X7E2H1</accession>
<proteinExistence type="predicted"/>
<feature type="transmembrane region" description="Helical" evidence="1">
    <location>
        <begin position="174"/>
        <end position="194"/>
    </location>
</feature>
<evidence type="ECO:0000256" key="2">
    <source>
        <dbReference type="SAM" id="SignalP"/>
    </source>
</evidence>
<dbReference type="STRING" id="28094.SAMN06295900_104351"/>
<dbReference type="OrthoDB" id="8535306at2"/>
<sequence>MSAGRGGSAARTGAAALLGVAALAYAVCGCAAAGAPPVAFVDEPRAFGHTIGDVLTQRVLLHAAGRDFADVAAPSSGRVGVWLERRPARIETDALKRRWMIVDYQVTNAPRGLTQLALPALLLRTRAGDVLSVPEWPISVGPLVPDGAAGPGLPAMRPDRGPPPLDVRPIARRLALALGALGATLAAWLGWWGWRNRREAAQLPFARAWRRIERLGADRGGARGGVGGPAGGGVHTDADVLWRIVHRALDETAGRVVHHRSLPSLFAREPWLEPLRAEIEQFYVRSDERFFAVGRSGTPEGSAPGHAGDDAGEALVAFARTLYRAERRRHR</sequence>
<dbReference type="GeneID" id="95551584"/>
<reference evidence="4" key="1">
    <citation type="submission" date="2017-04" db="EMBL/GenBank/DDBJ databases">
        <authorList>
            <person name="Varghese N."/>
            <person name="Submissions S."/>
        </authorList>
    </citation>
    <scope>NUCLEOTIDE SEQUENCE [LARGE SCALE GENOMIC DNA]</scope>
    <source>
        <strain evidence="4">Ballard 720</strain>
    </source>
</reference>
<evidence type="ECO:0000313" key="4">
    <source>
        <dbReference type="Proteomes" id="UP000192911"/>
    </source>
</evidence>
<gene>
    <name evidence="3" type="ORF">SAMN06295900_104351</name>
</gene>
<keyword evidence="1" id="KW-0472">Membrane</keyword>
<organism evidence="3 4">
    <name type="scientific">Trinickia caryophylli</name>
    <name type="common">Paraburkholderia caryophylli</name>
    <dbReference type="NCBI Taxonomy" id="28094"/>
    <lineage>
        <taxon>Bacteria</taxon>
        <taxon>Pseudomonadati</taxon>
        <taxon>Pseudomonadota</taxon>
        <taxon>Betaproteobacteria</taxon>
        <taxon>Burkholderiales</taxon>
        <taxon>Burkholderiaceae</taxon>
        <taxon>Trinickia</taxon>
    </lineage>
</organism>
<evidence type="ECO:0000313" key="3">
    <source>
        <dbReference type="EMBL" id="SMF25652.1"/>
    </source>
</evidence>
<evidence type="ECO:0000256" key="1">
    <source>
        <dbReference type="SAM" id="Phobius"/>
    </source>
</evidence>
<name>A0A1X7E2H1_TRICW</name>
<dbReference type="EMBL" id="FXAH01000004">
    <property type="protein sequence ID" value="SMF25652.1"/>
    <property type="molecule type" value="Genomic_DNA"/>
</dbReference>
<keyword evidence="1" id="KW-0812">Transmembrane</keyword>
<feature type="signal peptide" evidence="2">
    <location>
        <begin position="1"/>
        <end position="26"/>
    </location>
</feature>
<dbReference type="AlphaFoldDB" id="A0A1X7E2H1"/>
<keyword evidence="2" id="KW-0732">Signal</keyword>
<dbReference type="RefSeq" id="WP_085227145.1">
    <property type="nucleotide sequence ID" value="NZ_BSQD01000005.1"/>
</dbReference>
<feature type="chain" id="PRO_5013344481" evidence="2">
    <location>
        <begin position="27"/>
        <end position="331"/>
    </location>
</feature>